<feature type="transmembrane region" description="Helical" evidence="5">
    <location>
        <begin position="81"/>
        <end position="107"/>
    </location>
</feature>
<dbReference type="GO" id="GO:0016020">
    <property type="term" value="C:membrane"/>
    <property type="evidence" value="ECO:0007669"/>
    <property type="project" value="UniProtKB-SubCell"/>
</dbReference>
<evidence type="ECO:0000256" key="4">
    <source>
        <dbReference type="ARBA" id="ARBA00023136"/>
    </source>
</evidence>
<organism evidence="7 8">
    <name type="scientific">Pinctada imbricata</name>
    <name type="common">Atlantic pearl-oyster</name>
    <name type="synonym">Pinctada martensii</name>
    <dbReference type="NCBI Taxonomy" id="66713"/>
    <lineage>
        <taxon>Eukaryota</taxon>
        <taxon>Metazoa</taxon>
        <taxon>Spiralia</taxon>
        <taxon>Lophotrochozoa</taxon>
        <taxon>Mollusca</taxon>
        <taxon>Bivalvia</taxon>
        <taxon>Autobranchia</taxon>
        <taxon>Pteriomorphia</taxon>
        <taxon>Pterioida</taxon>
        <taxon>Pterioidea</taxon>
        <taxon>Pteriidae</taxon>
        <taxon>Pinctada</taxon>
    </lineage>
</organism>
<keyword evidence="3 5" id="KW-1133">Transmembrane helix</keyword>
<dbReference type="PANTHER" id="PTHR24020">
    <property type="entry name" value="COLLAGEN ALPHA"/>
    <property type="match status" value="1"/>
</dbReference>
<dbReference type="PROSITE" id="PS50234">
    <property type="entry name" value="VWFA"/>
    <property type="match status" value="2"/>
</dbReference>
<dbReference type="SUPFAM" id="SSF53300">
    <property type="entry name" value="vWA-like"/>
    <property type="match status" value="2"/>
</dbReference>
<dbReference type="Gene3D" id="3.40.50.410">
    <property type="entry name" value="von Willebrand factor, type A domain"/>
    <property type="match status" value="2"/>
</dbReference>
<dbReference type="Gene3D" id="1.10.1450.10">
    <property type="entry name" value="Tetraspanin"/>
    <property type="match status" value="1"/>
</dbReference>
<dbReference type="PANTHER" id="PTHR24020:SF84">
    <property type="entry name" value="VWFA DOMAIN-CONTAINING PROTEIN"/>
    <property type="match status" value="1"/>
</dbReference>
<proteinExistence type="predicted"/>
<keyword evidence="2 5" id="KW-0812">Transmembrane</keyword>
<dbReference type="PRINTS" id="PR00453">
    <property type="entry name" value="VWFADOMAIN"/>
</dbReference>
<keyword evidence="4 5" id="KW-0472">Membrane</keyword>
<dbReference type="Pfam" id="PF00335">
    <property type="entry name" value="Tetraspanin"/>
    <property type="match status" value="1"/>
</dbReference>
<dbReference type="Pfam" id="PF00092">
    <property type="entry name" value="VWA"/>
    <property type="match status" value="1"/>
</dbReference>
<feature type="transmembrane region" description="Helical" evidence="5">
    <location>
        <begin position="12"/>
        <end position="35"/>
    </location>
</feature>
<evidence type="ECO:0000313" key="7">
    <source>
        <dbReference type="EMBL" id="KAK3098262.1"/>
    </source>
</evidence>
<evidence type="ECO:0000256" key="2">
    <source>
        <dbReference type="ARBA" id="ARBA00022692"/>
    </source>
</evidence>
<dbReference type="InterPro" id="IPR036465">
    <property type="entry name" value="vWFA_dom_sf"/>
</dbReference>
<feature type="domain" description="VWFA" evidence="6">
    <location>
        <begin position="402"/>
        <end position="555"/>
    </location>
</feature>
<dbReference type="SMART" id="SM00327">
    <property type="entry name" value="VWA"/>
    <property type="match status" value="2"/>
</dbReference>
<dbReference type="InterPro" id="IPR002035">
    <property type="entry name" value="VWF_A"/>
</dbReference>
<evidence type="ECO:0000256" key="3">
    <source>
        <dbReference type="ARBA" id="ARBA00022989"/>
    </source>
</evidence>
<dbReference type="Pfam" id="PF13768">
    <property type="entry name" value="VWA_3"/>
    <property type="match status" value="1"/>
</dbReference>
<feature type="transmembrane region" description="Helical" evidence="5">
    <location>
        <begin position="47"/>
        <end position="69"/>
    </location>
</feature>
<evidence type="ECO:0000256" key="1">
    <source>
        <dbReference type="ARBA" id="ARBA00004141"/>
    </source>
</evidence>
<dbReference type="Proteomes" id="UP001186944">
    <property type="component" value="Unassembled WGS sequence"/>
</dbReference>
<feature type="domain" description="VWFA" evidence="6">
    <location>
        <begin position="218"/>
        <end position="356"/>
    </location>
</feature>
<sequence length="555" mass="60420">MASGCTVTSKIFLWALGLIFWGAAAGLFFVGGWVFSTYKHYNEITEANFTLIPAVIIICVGVFLFIIGITSCVAACKENKCLLACLFSMLLVVLTAEIGAGALGYAFRKDVADAVENGLHKAIREYESGTLKDQVNYLQKELHCCGFTNASDWFKPDTKWHLNHTYVPESCCAHSNCSLQSRTLTSNSTAFYEEGCYNKLEDTLQSNLAYIAGIAITFAVIQMMTNSHSKPAFNLGDNLEKRETISAIRRINYLSGGTNTAEALDLLSTTMFSGENGGRNHVPHVAVVVTDGESHDTSATAQAAKRARDNGTKLLAIGVGPGADERELKLIASDPDDKHVFKVTNYRTLQEIVESMINRTCEVLKTTVTPVTTASTSTSVTSTPVSTQSTPVNKNCGGKPADVYFLLDSSSSIHQSEFKKEVDFVKELVDIFEIGQNATRVGVSTFSDKYQEVIHFGDHDEKATLLTALDQVPYLGGGTDTANAIRRVRTEEFTTDSARREVAHILIVMTDGLSSDPFGTAQEAKLAKETGMYIFAIGIGQSVRQSRVELDSKSK</sequence>
<comment type="caution">
    <text evidence="7">The sequence shown here is derived from an EMBL/GenBank/DDBJ whole genome shotgun (WGS) entry which is preliminary data.</text>
</comment>
<dbReference type="SUPFAM" id="SSF48652">
    <property type="entry name" value="Tetraspanin"/>
    <property type="match status" value="1"/>
</dbReference>
<gene>
    <name evidence="7" type="ORF">FSP39_017695</name>
</gene>
<dbReference type="AlphaFoldDB" id="A0AA89C1U2"/>
<dbReference type="InterPro" id="IPR008952">
    <property type="entry name" value="Tetraspanin_EC2_sf"/>
</dbReference>
<evidence type="ECO:0000259" key="6">
    <source>
        <dbReference type="PROSITE" id="PS50234"/>
    </source>
</evidence>
<comment type="subcellular location">
    <subcellularLocation>
        <location evidence="1">Membrane</location>
        <topology evidence="1">Multi-pass membrane protein</topology>
    </subcellularLocation>
</comment>
<dbReference type="InterPro" id="IPR018499">
    <property type="entry name" value="Tetraspanin/Peripherin"/>
</dbReference>
<dbReference type="CDD" id="cd03127">
    <property type="entry name" value="tetraspanin_LEL"/>
    <property type="match status" value="1"/>
</dbReference>
<dbReference type="PRINTS" id="PR00259">
    <property type="entry name" value="TMFOUR"/>
</dbReference>
<accession>A0AA89C1U2</accession>
<name>A0AA89C1U2_PINIB</name>
<protein>
    <recommendedName>
        <fullName evidence="6">VWFA domain-containing protein</fullName>
    </recommendedName>
</protein>
<evidence type="ECO:0000256" key="5">
    <source>
        <dbReference type="SAM" id="Phobius"/>
    </source>
</evidence>
<dbReference type="InterPro" id="IPR050525">
    <property type="entry name" value="ECM_Assembly_Org"/>
</dbReference>
<keyword evidence="8" id="KW-1185">Reference proteome</keyword>
<dbReference type="CDD" id="cd01450">
    <property type="entry name" value="vWFA_subfamily_ECM"/>
    <property type="match status" value="1"/>
</dbReference>
<reference evidence="7" key="1">
    <citation type="submission" date="2019-08" db="EMBL/GenBank/DDBJ databases">
        <title>The improved chromosome-level genome for the pearl oyster Pinctada fucata martensii using PacBio sequencing and Hi-C.</title>
        <authorList>
            <person name="Zheng Z."/>
        </authorList>
    </citation>
    <scope>NUCLEOTIDE SEQUENCE</scope>
    <source>
        <strain evidence="7">ZZ-2019</strain>
        <tissue evidence="7">Adductor muscle</tissue>
    </source>
</reference>
<dbReference type="EMBL" id="VSWD01000007">
    <property type="protein sequence ID" value="KAK3098262.1"/>
    <property type="molecule type" value="Genomic_DNA"/>
</dbReference>
<evidence type="ECO:0000313" key="8">
    <source>
        <dbReference type="Proteomes" id="UP001186944"/>
    </source>
</evidence>